<evidence type="ECO:0000313" key="8">
    <source>
        <dbReference type="EMBL" id="SIS45612.1"/>
    </source>
</evidence>
<evidence type="ECO:0000256" key="2">
    <source>
        <dbReference type="ARBA" id="ARBA00022692"/>
    </source>
</evidence>
<dbReference type="GO" id="GO:0005886">
    <property type="term" value="C:plasma membrane"/>
    <property type="evidence" value="ECO:0007669"/>
    <property type="project" value="TreeGrafter"/>
</dbReference>
<evidence type="ECO:0000256" key="7">
    <source>
        <dbReference type="SAM" id="Phobius"/>
    </source>
</evidence>
<feature type="transmembrane region" description="Helical" evidence="7">
    <location>
        <begin position="86"/>
        <end position="112"/>
    </location>
</feature>
<feature type="transmembrane region" description="Helical" evidence="7">
    <location>
        <begin position="58"/>
        <end position="80"/>
    </location>
</feature>
<organism evidence="8 9">
    <name type="scientific">Salimicrobium flavidum</name>
    <dbReference type="NCBI Taxonomy" id="570947"/>
    <lineage>
        <taxon>Bacteria</taxon>
        <taxon>Bacillati</taxon>
        <taxon>Bacillota</taxon>
        <taxon>Bacilli</taxon>
        <taxon>Bacillales</taxon>
        <taxon>Bacillaceae</taxon>
        <taxon>Salimicrobium</taxon>
    </lineage>
</organism>
<name>A0A1N7J8G0_9BACI</name>
<dbReference type="Pfam" id="PF01226">
    <property type="entry name" value="Form_Nir_trans"/>
    <property type="match status" value="1"/>
</dbReference>
<feature type="transmembrane region" description="Helical" evidence="7">
    <location>
        <begin position="258"/>
        <end position="282"/>
    </location>
</feature>
<evidence type="ECO:0000256" key="5">
    <source>
        <dbReference type="ARBA" id="ARBA00049660"/>
    </source>
</evidence>
<reference evidence="9" key="1">
    <citation type="submission" date="2017-01" db="EMBL/GenBank/DDBJ databases">
        <authorList>
            <person name="Varghese N."/>
            <person name="Submissions S."/>
        </authorList>
    </citation>
    <scope>NUCLEOTIDE SEQUENCE [LARGE SCALE GENOMIC DNA]</scope>
    <source>
        <strain evidence="9">DSM 23127</strain>
    </source>
</reference>
<accession>A0A1N7J8G0</accession>
<sequence length="301" mass="33191">MDDNESMKTKEEKENKETEGSSEKIDRPGRQFYIPSQIVEEFGEKGRDHLNKQPSGQFLLALTAGSFMTFGAIFSILLAIDIEAEGLFYLMSGLGFAAGYAMVFISGSVLFTEVNVLLPSYLFNKAGLMKVNIYKFWFATYLGNMIGAFGVGVLIQMSGSLSDPFYTELAMYLDKKMKFMDYGVVGWFEILVSGILANWLIGMAAFLATAARDITGKILGTTLPVILFVAGNFQHSAANMGYFSMGILATDQYTWYEYIFFNLVPASIGNLIGGGILVSLLFSYAYKEDIQTSLGNGNNKK</sequence>
<feature type="region of interest" description="Disordered" evidence="6">
    <location>
        <begin position="1"/>
        <end position="28"/>
    </location>
</feature>
<keyword evidence="9" id="KW-1185">Reference proteome</keyword>
<keyword evidence="2 7" id="KW-0812">Transmembrane</keyword>
<evidence type="ECO:0000256" key="4">
    <source>
        <dbReference type="ARBA" id="ARBA00023136"/>
    </source>
</evidence>
<evidence type="ECO:0000256" key="3">
    <source>
        <dbReference type="ARBA" id="ARBA00022989"/>
    </source>
</evidence>
<proteinExistence type="inferred from homology"/>
<dbReference type="STRING" id="570947.SAMN05421687_104138"/>
<dbReference type="PANTHER" id="PTHR30520">
    <property type="entry name" value="FORMATE TRANSPORTER-RELATED"/>
    <property type="match status" value="1"/>
</dbReference>
<evidence type="ECO:0000256" key="6">
    <source>
        <dbReference type="SAM" id="MobiDB-lite"/>
    </source>
</evidence>
<dbReference type="Proteomes" id="UP000187608">
    <property type="component" value="Unassembled WGS sequence"/>
</dbReference>
<dbReference type="RefSeq" id="WP_076558316.1">
    <property type="nucleotide sequence ID" value="NZ_FTOC01000004.1"/>
</dbReference>
<evidence type="ECO:0000256" key="1">
    <source>
        <dbReference type="ARBA" id="ARBA00004141"/>
    </source>
</evidence>
<dbReference type="PANTHER" id="PTHR30520:SF6">
    <property type="entry name" value="FORMATE_NITRATE FAMILY TRANSPORTER (EUROFUNG)"/>
    <property type="match status" value="1"/>
</dbReference>
<dbReference type="EMBL" id="FTOC01000004">
    <property type="protein sequence ID" value="SIS45612.1"/>
    <property type="molecule type" value="Genomic_DNA"/>
</dbReference>
<dbReference type="AlphaFoldDB" id="A0A1N7J8G0"/>
<feature type="transmembrane region" description="Helical" evidence="7">
    <location>
        <begin position="184"/>
        <end position="206"/>
    </location>
</feature>
<feature type="transmembrane region" description="Helical" evidence="7">
    <location>
        <begin position="218"/>
        <end position="238"/>
    </location>
</feature>
<keyword evidence="4 7" id="KW-0472">Membrane</keyword>
<dbReference type="OrthoDB" id="9786493at2"/>
<dbReference type="GO" id="GO:0015499">
    <property type="term" value="F:formate transmembrane transporter activity"/>
    <property type="evidence" value="ECO:0007669"/>
    <property type="project" value="TreeGrafter"/>
</dbReference>
<keyword evidence="3 7" id="KW-1133">Transmembrane helix</keyword>
<dbReference type="InterPro" id="IPR023271">
    <property type="entry name" value="Aquaporin-like"/>
</dbReference>
<dbReference type="Gene3D" id="1.20.1080.10">
    <property type="entry name" value="Glycerol uptake facilitator protein"/>
    <property type="match status" value="1"/>
</dbReference>
<protein>
    <submittedName>
        <fullName evidence="8">Formate transporter</fullName>
    </submittedName>
</protein>
<gene>
    <name evidence="8" type="ORF">SAMN05421687_104138</name>
</gene>
<dbReference type="InterPro" id="IPR000292">
    <property type="entry name" value="For/NO2_transpt"/>
</dbReference>
<evidence type="ECO:0000313" key="9">
    <source>
        <dbReference type="Proteomes" id="UP000187608"/>
    </source>
</evidence>
<feature type="transmembrane region" description="Helical" evidence="7">
    <location>
        <begin position="133"/>
        <end position="155"/>
    </location>
</feature>
<comment type="similarity">
    <text evidence="5">Belongs to the FNT transporter (TC 1.A.16) family.</text>
</comment>
<comment type="subcellular location">
    <subcellularLocation>
        <location evidence="1">Membrane</location>
        <topology evidence="1">Multi-pass membrane protein</topology>
    </subcellularLocation>
</comment>